<name>A0A4P9UUL4_METBY</name>
<dbReference type="EMBL" id="CP035467">
    <property type="protein sequence ID" value="QCW84303.1"/>
    <property type="molecule type" value="Genomic_DNA"/>
</dbReference>
<protein>
    <submittedName>
        <fullName evidence="1">Ribbon-helix-helix protein, CopG family</fullName>
    </submittedName>
</protein>
<dbReference type="Proteomes" id="UP000305881">
    <property type="component" value="Chromosome"/>
</dbReference>
<organism evidence="1 2">
    <name type="scientific">Methylotuvimicrobium buryatense</name>
    <name type="common">Methylomicrobium buryatense</name>
    <dbReference type="NCBI Taxonomy" id="95641"/>
    <lineage>
        <taxon>Bacteria</taxon>
        <taxon>Pseudomonadati</taxon>
        <taxon>Pseudomonadota</taxon>
        <taxon>Gammaproteobacteria</taxon>
        <taxon>Methylococcales</taxon>
        <taxon>Methylococcaceae</taxon>
        <taxon>Methylotuvimicrobium</taxon>
    </lineage>
</organism>
<keyword evidence="2" id="KW-1185">Reference proteome</keyword>
<dbReference type="OrthoDB" id="573948at2"/>
<proteinExistence type="predicted"/>
<dbReference type="RefSeq" id="WP_017841811.1">
    <property type="nucleotide sequence ID" value="NZ_CP035467.1"/>
</dbReference>
<dbReference type="STRING" id="675511.GCA_000341735_03377"/>
<accession>A0A4P9UUL4</accession>
<evidence type="ECO:0000313" key="2">
    <source>
        <dbReference type="Proteomes" id="UP000305881"/>
    </source>
</evidence>
<sequence>MRITARIDEDYEQKLKTIKRKTNLNTTEIIKIALDLLYEKTELSAKEKNRMLIDKLAGIGHGPSDGSVRYKEYVAEYIDEKLGHR</sequence>
<dbReference type="KEGG" id="mbur:EQU24_20270"/>
<dbReference type="AlphaFoldDB" id="A0A4P9UUL4"/>
<reference evidence="2" key="1">
    <citation type="journal article" date="2019" name="J. Bacteriol.">
        <title>A Mutagenic Screen Identifies a TonB-Dependent Receptor Required for the Lanthanide Metal Switch in the Type I Methanotroph 'Methylotuvimicrobium buryatense' 5GB1C.</title>
        <authorList>
            <person name="Groom J.D."/>
            <person name="Ford S.M."/>
            <person name="Pesesky M.W."/>
            <person name="Lidstrom M.E."/>
        </authorList>
    </citation>
    <scope>NUCLEOTIDE SEQUENCE [LARGE SCALE GENOMIC DNA]</scope>
    <source>
        <strain evidence="2">5GB1C</strain>
    </source>
</reference>
<evidence type="ECO:0000313" key="1">
    <source>
        <dbReference type="EMBL" id="QCW84303.1"/>
    </source>
</evidence>
<gene>
    <name evidence="1" type="ORF">EQU24_20270</name>
</gene>